<dbReference type="InterPro" id="IPR020843">
    <property type="entry name" value="ER"/>
</dbReference>
<dbReference type="Proteomes" id="UP001200145">
    <property type="component" value="Unassembled WGS sequence"/>
</dbReference>
<dbReference type="InterPro" id="IPR013154">
    <property type="entry name" value="ADH-like_N"/>
</dbReference>
<dbReference type="InterPro" id="IPR011032">
    <property type="entry name" value="GroES-like_sf"/>
</dbReference>
<dbReference type="CDD" id="cd08267">
    <property type="entry name" value="MDR1"/>
    <property type="match status" value="1"/>
</dbReference>
<reference evidence="2 3" key="1">
    <citation type="submission" date="2022-01" db="EMBL/GenBank/DDBJ databases">
        <title>Flavihumibacter sp. nov., isolated from sediment of a river.</title>
        <authorList>
            <person name="Liu H."/>
        </authorList>
    </citation>
    <scope>NUCLEOTIDE SEQUENCE [LARGE SCALE GENOMIC DNA]</scope>
    <source>
        <strain evidence="2 3">RY-1</strain>
    </source>
</reference>
<gene>
    <name evidence="2" type="ORF">L0U88_07365</name>
</gene>
<dbReference type="PANTHER" id="PTHR11695:SF648">
    <property type="entry name" value="ZINC-BINDING OXIDOREDUCTASE"/>
    <property type="match status" value="1"/>
</dbReference>
<name>A0ABS9BH71_9BACT</name>
<dbReference type="Gene3D" id="3.40.50.720">
    <property type="entry name" value="NAD(P)-binding Rossmann-like Domain"/>
    <property type="match status" value="1"/>
</dbReference>
<dbReference type="InterPro" id="IPR050700">
    <property type="entry name" value="YIM1/Zinc_Alcohol_DH_Fams"/>
</dbReference>
<dbReference type="Pfam" id="PF13602">
    <property type="entry name" value="ADH_zinc_N_2"/>
    <property type="match status" value="1"/>
</dbReference>
<dbReference type="InterPro" id="IPR036291">
    <property type="entry name" value="NAD(P)-bd_dom_sf"/>
</dbReference>
<dbReference type="RefSeq" id="WP_234865122.1">
    <property type="nucleotide sequence ID" value="NZ_JAKEVY010000002.1"/>
</dbReference>
<comment type="caution">
    <text evidence="2">The sequence shown here is derived from an EMBL/GenBank/DDBJ whole genome shotgun (WGS) entry which is preliminary data.</text>
</comment>
<dbReference type="Pfam" id="PF08240">
    <property type="entry name" value="ADH_N"/>
    <property type="match status" value="1"/>
</dbReference>
<sequence>MKAAICKRYGGPEQLEITEVPKLVCKDNEIVVRIMAASVNSGDVKLRSLAVSGFQKIIMKIIFGFYKPRRSILGTVFAGIVEETGNKTTRFKKGDQVFGMTGFRFGTYAEYIALNETGVIAHMPVNASFEEAAALPFGWHTAIYFLEKAGIRKYERPNILIYGATGSVGSAAIQVASFYGATVTAVCSSAGQELMEQLNVEKVVYYDQQEFTLLNEKFDIILDAVGYTTKKSCQPLLKKGGNFVTVNGMDMATEKLEHLQLICDLFEKGKCKAVIDKVFPFNEIVAAHRYVDAGKKKGNVVVTIGDLPR</sequence>
<dbReference type="EMBL" id="JAKEVY010000002">
    <property type="protein sequence ID" value="MCF1714442.1"/>
    <property type="molecule type" value="Genomic_DNA"/>
</dbReference>
<evidence type="ECO:0000313" key="3">
    <source>
        <dbReference type="Proteomes" id="UP001200145"/>
    </source>
</evidence>
<dbReference type="Gene3D" id="3.90.180.10">
    <property type="entry name" value="Medium-chain alcohol dehydrogenases, catalytic domain"/>
    <property type="match status" value="1"/>
</dbReference>
<dbReference type="SMART" id="SM00829">
    <property type="entry name" value="PKS_ER"/>
    <property type="match status" value="1"/>
</dbReference>
<dbReference type="SUPFAM" id="SSF50129">
    <property type="entry name" value="GroES-like"/>
    <property type="match status" value="1"/>
</dbReference>
<dbReference type="Pfam" id="PF00107">
    <property type="entry name" value="ADH_zinc_N"/>
    <property type="match status" value="1"/>
</dbReference>
<proteinExistence type="predicted"/>
<evidence type="ECO:0000259" key="1">
    <source>
        <dbReference type="SMART" id="SM00829"/>
    </source>
</evidence>
<dbReference type="SUPFAM" id="SSF51735">
    <property type="entry name" value="NAD(P)-binding Rossmann-fold domains"/>
    <property type="match status" value="1"/>
</dbReference>
<keyword evidence="3" id="KW-1185">Reference proteome</keyword>
<accession>A0ABS9BH71</accession>
<dbReference type="PANTHER" id="PTHR11695">
    <property type="entry name" value="ALCOHOL DEHYDROGENASE RELATED"/>
    <property type="match status" value="1"/>
</dbReference>
<organism evidence="2 3">
    <name type="scientific">Flavihumibacter fluminis</name>
    <dbReference type="NCBI Taxonomy" id="2909236"/>
    <lineage>
        <taxon>Bacteria</taxon>
        <taxon>Pseudomonadati</taxon>
        <taxon>Bacteroidota</taxon>
        <taxon>Chitinophagia</taxon>
        <taxon>Chitinophagales</taxon>
        <taxon>Chitinophagaceae</taxon>
        <taxon>Flavihumibacter</taxon>
    </lineage>
</organism>
<protein>
    <submittedName>
        <fullName evidence="2">NAD(P)-dependent alcohol dehydrogenase</fullName>
    </submittedName>
</protein>
<feature type="domain" description="Enoyl reductase (ER)" evidence="1">
    <location>
        <begin position="10"/>
        <end position="302"/>
    </location>
</feature>
<dbReference type="InterPro" id="IPR013149">
    <property type="entry name" value="ADH-like_C"/>
</dbReference>
<evidence type="ECO:0000313" key="2">
    <source>
        <dbReference type="EMBL" id="MCF1714442.1"/>
    </source>
</evidence>